<dbReference type="GO" id="GO:0008270">
    <property type="term" value="F:zinc ion binding"/>
    <property type="evidence" value="ECO:0007669"/>
    <property type="project" value="UniProtKB-KW"/>
</dbReference>
<feature type="compositionally biased region" description="Polar residues" evidence="12">
    <location>
        <begin position="222"/>
        <end position="248"/>
    </location>
</feature>
<dbReference type="Gene3D" id="3.30.40.10">
    <property type="entry name" value="Zinc/RING finger domain, C3HC4 (zinc finger)"/>
    <property type="match status" value="1"/>
</dbReference>
<dbReference type="Pfam" id="PF12998">
    <property type="entry name" value="ING"/>
    <property type="match status" value="1"/>
</dbReference>
<dbReference type="InterPro" id="IPR028651">
    <property type="entry name" value="ING_fam"/>
</dbReference>
<dbReference type="Pfam" id="PF23011">
    <property type="entry name" value="PHD-1st_NSD"/>
    <property type="match status" value="1"/>
</dbReference>
<reference evidence="14" key="1">
    <citation type="submission" date="2023-03" db="EMBL/GenBank/DDBJ databases">
        <title>Massive genome expansion in bonnet fungi (Mycena s.s.) driven by repeated elements and novel gene families across ecological guilds.</title>
        <authorList>
            <consortium name="Lawrence Berkeley National Laboratory"/>
            <person name="Harder C.B."/>
            <person name="Miyauchi S."/>
            <person name="Viragh M."/>
            <person name="Kuo A."/>
            <person name="Thoen E."/>
            <person name="Andreopoulos B."/>
            <person name="Lu D."/>
            <person name="Skrede I."/>
            <person name="Drula E."/>
            <person name="Henrissat B."/>
            <person name="Morin E."/>
            <person name="Kohler A."/>
            <person name="Barry K."/>
            <person name="LaButti K."/>
            <person name="Morin E."/>
            <person name="Salamov A."/>
            <person name="Lipzen A."/>
            <person name="Mereny Z."/>
            <person name="Hegedus B."/>
            <person name="Baldrian P."/>
            <person name="Stursova M."/>
            <person name="Weitz H."/>
            <person name="Taylor A."/>
            <person name="Grigoriev I.V."/>
            <person name="Nagy L.G."/>
            <person name="Martin F."/>
            <person name="Kauserud H."/>
        </authorList>
    </citation>
    <scope>NUCLEOTIDE SEQUENCE</scope>
    <source>
        <strain evidence="14">CBHHK182m</strain>
    </source>
</reference>
<sequence>MPPRAAATAAPSAAASAVYALTLLAEYTHTLDSLPQDLSRNFADLRELDAVLSASMASITTKISALTEMIEQGAGKHEERLWLLMEIADEATRLRLGGEDKIRVACQAADNLRSHSTHLRTLTEHIPAFDTATLNRRTTYPHVATKSFMPTSSLEPGRRRRTGFQASLLVTVPDPSPMKRKRAVRDDDLDHPRSPRKERIVEVVPRGRMGGRKKVVERAPSPTESLLSVTSHIPPQSNARASGSTNPRAANGTATKRSRAAAANTRSASAQPNEYYGSHPNGHGPGTSASSAAAAANARREAFNVPPSASHPSLVPYQNGHGGPPATPFDLHARGGHAHGHGGHSMSGTPVPGAGGEWSAPHPQTLEGPGMPVRNSNSHGSSHGGAGGGGGPGSANGMDNSAPPEGADGEADGDDKPYCFCQRVSFGQMIACDDSTCQWEWFHISCLGLTTPPDGRWFCDACRTKRNAKRAGRGGRRKASGRARA</sequence>
<feature type="binding site" evidence="9">
    <location>
        <position position="421"/>
    </location>
    <ligand>
        <name>Zn(2+)</name>
        <dbReference type="ChEBI" id="CHEBI:29105"/>
        <label>1</label>
    </ligand>
</feature>
<keyword evidence="6 11" id="KW-0156">Chromatin regulator</keyword>
<feature type="site" description="Histone H3K4me3 binding" evidence="8">
    <location>
        <position position="418"/>
    </location>
</feature>
<dbReference type="InterPro" id="IPR024610">
    <property type="entry name" value="ING_N_histone-binding"/>
</dbReference>
<feature type="site" description="Histone H3K4me3 binding" evidence="8">
    <location>
        <position position="429"/>
    </location>
</feature>
<feature type="binding site" evidence="9">
    <location>
        <position position="459"/>
    </location>
    <ligand>
        <name>Zn(2+)</name>
        <dbReference type="ChEBI" id="CHEBI:29105"/>
        <label>2</label>
    </ligand>
</feature>
<evidence type="ECO:0000256" key="5">
    <source>
        <dbReference type="ARBA" id="ARBA00022833"/>
    </source>
</evidence>
<dbReference type="InterPro" id="IPR013083">
    <property type="entry name" value="Znf_RING/FYVE/PHD"/>
</dbReference>
<feature type="binding site" evidence="9">
    <location>
        <position position="446"/>
    </location>
    <ligand>
        <name>Zn(2+)</name>
        <dbReference type="ChEBI" id="CHEBI:29105"/>
        <label>1</label>
    </ligand>
</feature>
<proteinExistence type="inferred from homology"/>
<dbReference type="SUPFAM" id="SSF57903">
    <property type="entry name" value="FYVE/PHD zinc finger"/>
    <property type="match status" value="1"/>
</dbReference>
<evidence type="ECO:0000256" key="3">
    <source>
        <dbReference type="ARBA" id="ARBA00022723"/>
    </source>
</evidence>
<comment type="similarity">
    <text evidence="2 11">Belongs to the ING family.</text>
</comment>
<dbReference type="PANTHER" id="PTHR10333">
    <property type="entry name" value="INHIBITOR OF GROWTH PROTEIN"/>
    <property type="match status" value="1"/>
</dbReference>
<feature type="site" description="Histone H3K4me3 binding" evidence="8">
    <location>
        <position position="441"/>
    </location>
</feature>
<evidence type="ECO:0000256" key="4">
    <source>
        <dbReference type="ARBA" id="ARBA00022771"/>
    </source>
</evidence>
<dbReference type="InterPro" id="IPR019787">
    <property type="entry name" value="Znf_PHD-finger"/>
</dbReference>
<protein>
    <recommendedName>
        <fullName evidence="11">Chromatin modification-related protein</fullName>
    </recommendedName>
</protein>
<dbReference type="PANTHER" id="PTHR10333:SF42">
    <property type="entry name" value="INHIBITOR OF GROWTH PROTEIN 5"/>
    <property type="match status" value="1"/>
</dbReference>
<keyword evidence="5 9" id="KW-0862">Zinc</keyword>
<dbReference type="AlphaFoldDB" id="A0AAD7IVD5"/>
<feature type="binding site" evidence="9">
    <location>
        <position position="443"/>
    </location>
    <ligand>
        <name>Zn(2+)</name>
        <dbReference type="ChEBI" id="CHEBI:29105"/>
        <label>1</label>
    </ligand>
</feature>
<feature type="compositionally biased region" description="Basic and acidic residues" evidence="12">
    <location>
        <begin position="184"/>
        <end position="201"/>
    </location>
</feature>
<evidence type="ECO:0000313" key="14">
    <source>
        <dbReference type="EMBL" id="KAJ7750215.1"/>
    </source>
</evidence>
<dbReference type="InterPro" id="IPR019786">
    <property type="entry name" value="Zinc_finger_PHD-type_CS"/>
</dbReference>
<dbReference type="GO" id="GO:0005634">
    <property type="term" value="C:nucleus"/>
    <property type="evidence" value="ECO:0007669"/>
    <property type="project" value="UniProtKB-SubCell"/>
</dbReference>
<feature type="compositionally biased region" description="Low complexity" evidence="12">
    <location>
        <begin position="288"/>
        <end position="297"/>
    </location>
</feature>
<comment type="subunit">
    <text evidence="11">Component of an histone acetyltransferase complex. Interacts with H3K4me3 and to a lesser extent with H3K4me2.</text>
</comment>
<dbReference type="SMART" id="SM01408">
    <property type="entry name" value="ING"/>
    <property type="match status" value="1"/>
</dbReference>
<dbReference type="InterPro" id="IPR011011">
    <property type="entry name" value="Znf_FYVE_PHD"/>
</dbReference>
<evidence type="ECO:0000256" key="11">
    <source>
        <dbReference type="RuleBase" id="RU361213"/>
    </source>
</evidence>
<keyword evidence="7 11" id="KW-0539">Nucleus</keyword>
<dbReference type="Gene3D" id="6.10.140.1740">
    <property type="match status" value="1"/>
</dbReference>
<dbReference type="GO" id="GO:0000785">
    <property type="term" value="C:chromatin"/>
    <property type="evidence" value="ECO:0007669"/>
    <property type="project" value="UniProtKB-ARBA"/>
</dbReference>
<feature type="binding site" evidence="9">
    <location>
        <position position="432"/>
    </location>
    <ligand>
        <name>Zn(2+)</name>
        <dbReference type="ChEBI" id="CHEBI:29105"/>
        <label>2</label>
    </ligand>
</feature>
<evidence type="ECO:0000256" key="1">
    <source>
        <dbReference type="ARBA" id="ARBA00004123"/>
    </source>
</evidence>
<feature type="site" description="Histone H3K4me3 binding" evidence="8">
    <location>
        <position position="433"/>
    </location>
</feature>
<feature type="compositionally biased region" description="Low complexity" evidence="12">
    <location>
        <begin position="260"/>
        <end position="270"/>
    </location>
</feature>
<feature type="compositionally biased region" description="Gly residues" evidence="12">
    <location>
        <begin position="382"/>
        <end position="394"/>
    </location>
</feature>
<evidence type="ECO:0000256" key="10">
    <source>
        <dbReference type="PROSITE-ProRule" id="PRU00146"/>
    </source>
</evidence>
<feature type="region of interest" description="Disordered" evidence="12">
    <location>
        <begin position="166"/>
        <end position="411"/>
    </location>
</feature>
<keyword evidence="15" id="KW-1185">Reference proteome</keyword>
<evidence type="ECO:0000313" key="15">
    <source>
        <dbReference type="Proteomes" id="UP001215598"/>
    </source>
</evidence>
<evidence type="ECO:0000256" key="6">
    <source>
        <dbReference type="ARBA" id="ARBA00022853"/>
    </source>
</evidence>
<evidence type="ECO:0000256" key="8">
    <source>
        <dbReference type="PIRSR" id="PIRSR628651-50"/>
    </source>
</evidence>
<comment type="function">
    <text evidence="11">Component of an histone acetyltransferase complex.</text>
</comment>
<keyword evidence="3 9" id="KW-0479">Metal-binding</keyword>
<dbReference type="CDD" id="cd16859">
    <property type="entry name" value="ING_ING4_5"/>
    <property type="match status" value="1"/>
</dbReference>
<evidence type="ECO:0000256" key="2">
    <source>
        <dbReference type="ARBA" id="ARBA00010210"/>
    </source>
</evidence>
<organism evidence="14 15">
    <name type="scientific">Mycena metata</name>
    <dbReference type="NCBI Taxonomy" id="1033252"/>
    <lineage>
        <taxon>Eukaryota</taxon>
        <taxon>Fungi</taxon>
        <taxon>Dikarya</taxon>
        <taxon>Basidiomycota</taxon>
        <taxon>Agaricomycotina</taxon>
        <taxon>Agaricomycetes</taxon>
        <taxon>Agaricomycetidae</taxon>
        <taxon>Agaricales</taxon>
        <taxon>Marasmiineae</taxon>
        <taxon>Mycenaceae</taxon>
        <taxon>Mycena</taxon>
    </lineage>
</organism>
<dbReference type="CDD" id="cd15505">
    <property type="entry name" value="PHD_ING"/>
    <property type="match status" value="1"/>
</dbReference>
<feature type="binding site" evidence="9">
    <location>
        <position position="462"/>
    </location>
    <ligand>
        <name>Zn(2+)</name>
        <dbReference type="ChEBI" id="CHEBI:29105"/>
        <label>2</label>
    </ligand>
</feature>
<dbReference type="GO" id="GO:0006325">
    <property type="term" value="P:chromatin organization"/>
    <property type="evidence" value="ECO:0007669"/>
    <property type="project" value="UniProtKB-KW"/>
</dbReference>
<feature type="domain" description="PHD-type" evidence="13">
    <location>
        <begin position="416"/>
        <end position="465"/>
    </location>
</feature>
<comment type="subcellular location">
    <subcellularLocation>
        <location evidence="1 11">Nucleus</location>
    </subcellularLocation>
</comment>
<dbReference type="PROSITE" id="PS01359">
    <property type="entry name" value="ZF_PHD_1"/>
    <property type="match status" value="1"/>
</dbReference>
<evidence type="ECO:0000259" key="13">
    <source>
        <dbReference type="PROSITE" id="PS50016"/>
    </source>
</evidence>
<dbReference type="InterPro" id="IPR059153">
    <property type="entry name" value="NSD_PHD-1st"/>
</dbReference>
<evidence type="ECO:0000256" key="12">
    <source>
        <dbReference type="SAM" id="MobiDB-lite"/>
    </source>
</evidence>
<dbReference type="GO" id="GO:0006355">
    <property type="term" value="P:regulation of DNA-templated transcription"/>
    <property type="evidence" value="ECO:0007669"/>
    <property type="project" value="TreeGrafter"/>
</dbReference>
<dbReference type="Proteomes" id="UP001215598">
    <property type="component" value="Unassembled WGS sequence"/>
</dbReference>
<comment type="caution">
    <text evidence="14">The sequence shown here is derived from an EMBL/GenBank/DDBJ whole genome shotgun (WGS) entry which is preliminary data.</text>
</comment>
<feature type="binding site" evidence="9">
    <location>
        <position position="437"/>
    </location>
    <ligand>
        <name>Zn(2+)</name>
        <dbReference type="ChEBI" id="CHEBI:29105"/>
        <label>2</label>
    </ligand>
</feature>
<keyword evidence="4 10" id="KW-0863">Zinc-finger</keyword>
<dbReference type="EMBL" id="JARKIB010000066">
    <property type="protein sequence ID" value="KAJ7750215.1"/>
    <property type="molecule type" value="Genomic_DNA"/>
</dbReference>
<feature type="binding site" evidence="9">
    <location>
        <position position="419"/>
    </location>
    <ligand>
        <name>Zn(2+)</name>
        <dbReference type="ChEBI" id="CHEBI:29105"/>
        <label>1</label>
    </ligand>
</feature>
<dbReference type="SMART" id="SM00249">
    <property type="entry name" value="PHD"/>
    <property type="match status" value="1"/>
</dbReference>
<comment type="domain">
    <text evidence="11">The PHD-type zinc finger mediates the binding to H3K4me3.</text>
</comment>
<dbReference type="InterPro" id="IPR001965">
    <property type="entry name" value="Znf_PHD"/>
</dbReference>
<gene>
    <name evidence="14" type="ORF">B0H16DRAFT_1549866</name>
</gene>
<accession>A0AAD7IVD5</accession>
<evidence type="ECO:0000256" key="9">
    <source>
        <dbReference type="PIRSR" id="PIRSR628651-51"/>
    </source>
</evidence>
<dbReference type="PROSITE" id="PS50016">
    <property type="entry name" value="ZF_PHD_2"/>
    <property type="match status" value="1"/>
</dbReference>
<name>A0AAD7IVD5_9AGAR</name>
<evidence type="ECO:0000256" key="7">
    <source>
        <dbReference type="ARBA" id="ARBA00023242"/>
    </source>
</evidence>